<reference evidence="1 2" key="1">
    <citation type="journal article" date="2024" name="G3 (Bethesda)">
        <title>Genome assembly of Hibiscus sabdariffa L. provides insights into metabolisms of medicinal natural products.</title>
        <authorList>
            <person name="Kim T."/>
        </authorList>
    </citation>
    <scope>NUCLEOTIDE SEQUENCE [LARGE SCALE GENOMIC DNA]</scope>
    <source>
        <strain evidence="1">TK-2024</strain>
        <tissue evidence="1">Old leaves</tissue>
    </source>
</reference>
<gene>
    <name evidence="1" type="ORF">V6N11_065018</name>
</gene>
<protein>
    <submittedName>
        <fullName evidence="1">Uncharacterized protein</fullName>
    </submittedName>
</protein>
<dbReference type="Proteomes" id="UP001396334">
    <property type="component" value="Unassembled WGS sequence"/>
</dbReference>
<evidence type="ECO:0000313" key="1">
    <source>
        <dbReference type="EMBL" id="KAK9025121.1"/>
    </source>
</evidence>
<accession>A0ABR2SIK8</accession>
<comment type="caution">
    <text evidence="1">The sequence shown here is derived from an EMBL/GenBank/DDBJ whole genome shotgun (WGS) entry which is preliminary data.</text>
</comment>
<name>A0ABR2SIK8_9ROSI</name>
<dbReference type="EMBL" id="JBBPBN010000014">
    <property type="protein sequence ID" value="KAK9025121.1"/>
    <property type="molecule type" value="Genomic_DNA"/>
</dbReference>
<organism evidence="1 2">
    <name type="scientific">Hibiscus sabdariffa</name>
    <name type="common">roselle</name>
    <dbReference type="NCBI Taxonomy" id="183260"/>
    <lineage>
        <taxon>Eukaryota</taxon>
        <taxon>Viridiplantae</taxon>
        <taxon>Streptophyta</taxon>
        <taxon>Embryophyta</taxon>
        <taxon>Tracheophyta</taxon>
        <taxon>Spermatophyta</taxon>
        <taxon>Magnoliopsida</taxon>
        <taxon>eudicotyledons</taxon>
        <taxon>Gunneridae</taxon>
        <taxon>Pentapetalae</taxon>
        <taxon>rosids</taxon>
        <taxon>malvids</taxon>
        <taxon>Malvales</taxon>
        <taxon>Malvaceae</taxon>
        <taxon>Malvoideae</taxon>
        <taxon>Hibiscus</taxon>
    </lineage>
</organism>
<sequence length="110" mass="11595">MIPSSSGAAKEIYMDEAPIESVTSAETDIVVVTIDSVHQAAVIQANAETKDEMSVECPVDVSVGGLTVASKEVPHSEPKLIREASRGVATLMKQLQQNKGSGKASKKQQT</sequence>
<keyword evidence="2" id="KW-1185">Reference proteome</keyword>
<proteinExistence type="predicted"/>
<evidence type="ECO:0000313" key="2">
    <source>
        <dbReference type="Proteomes" id="UP001396334"/>
    </source>
</evidence>